<dbReference type="EMBL" id="SZYD01000012">
    <property type="protein sequence ID" value="KAD4586357.1"/>
    <property type="molecule type" value="Genomic_DNA"/>
</dbReference>
<dbReference type="Proteomes" id="UP000326396">
    <property type="component" value="Linkage Group LG2"/>
</dbReference>
<comment type="caution">
    <text evidence="1">The sequence shown here is derived from an EMBL/GenBank/DDBJ whole genome shotgun (WGS) entry which is preliminary data.</text>
</comment>
<evidence type="ECO:0000313" key="2">
    <source>
        <dbReference type="Proteomes" id="UP000326396"/>
    </source>
</evidence>
<reference evidence="1 2" key="1">
    <citation type="submission" date="2019-05" db="EMBL/GenBank/DDBJ databases">
        <title>Mikania micrantha, genome provides insights into the molecular mechanism of rapid growth.</title>
        <authorList>
            <person name="Liu B."/>
        </authorList>
    </citation>
    <scope>NUCLEOTIDE SEQUENCE [LARGE SCALE GENOMIC DNA]</scope>
    <source>
        <strain evidence="1">NLD-2019</strain>
        <tissue evidence="1">Leaf</tissue>
    </source>
</reference>
<keyword evidence="2" id="KW-1185">Reference proteome</keyword>
<name>A0A5N6NGT9_9ASTR</name>
<organism evidence="1 2">
    <name type="scientific">Mikania micrantha</name>
    <name type="common">bitter vine</name>
    <dbReference type="NCBI Taxonomy" id="192012"/>
    <lineage>
        <taxon>Eukaryota</taxon>
        <taxon>Viridiplantae</taxon>
        <taxon>Streptophyta</taxon>
        <taxon>Embryophyta</taxon>
        <taxon>Tracheophyta</taxon>
        <taxon>Spermatophyta</taxon>
        <taxon>Magnoliopsida</taxon>
        <taxon>eudicotyledons</taxon>
        <taxon>Gunneridae</taxon>
        <taxon>Pentapetalae</taxon>
        <taxon>asterids</taxon>
        <taxon>campanulids</taxon>
        <taxon>Asterales</taxon>
        <taxon>Asteraceae</taxon>
        <taxon>Asteroideae</taxon>
        <taxon>Heliantheae alliance</taxon>
        <taxon>Eupatorieae</taxon>
        <taxon>Mikania</taxon>
    </lineage>
</organism>
<accession>A0A5N6NGT9</accession>
<protein>
    <submittedName>
        <fullName evidence="1">Uncharacterized protein</fullName>
    </submittedName>
</protein>
<gene>
    <name evidence="1" type="ORF">E3N88_23958</name>
</gene>
<sequence>MTGQALLRLARPAWLGILHHLSDVGISDKPGWGKAFLGKGKQGGLMRRCFMKVTEVSLDKAKHSGCHSYELSSLTIQQEYWVYNIYVIMATQGQHLPGPLPRPNLCDEFSFSRDTIRQSFCHYLIQQVPG</sequence>
<evidence type="ECO:0000313" key="1">
    <source>
        <dbReference type="EMBL" id="KAD4586357.1"/>
    </source>
</evidence>
<proteinExistence type="predicted"/>
<dbReference type="AlphaFoldDB" id="A0A5N6NGT9"/>